<dbReference type="EMBL" id="BAAAOP010000003">
    <property type="protein sequence ID" value="GAA2186149.1"/>
    <property type="molecule type" value="Genomic_DNA"/>
</dbReference>
<dbReference type="InterPro" id="IPR050249">
    <property type="entry name" value="Pseudomonas-type_ThrB"/>
</dbReference>
<organism evidence="3 4">
    <name type="scientific">Leucobacter alluvii</name>
    <dbReference type="NCBI Taxonomy" id="340321"/>
    <lineage>
        <taxon>Bacteria</taxon>
        <taxon>Bacillati</taxon>
        <taxon>Actinomycetota</taxon>
        <taxon>Actinomycetes</taxon>
        <taxon>Micrococcales</taxon>
        <taxon>Microbacteriaceae</taxon>
        <taxon>Leucobacter</taxon>
    </lineage>
</organism>
<gene>
    <name evidence="3" type="ORF">GCM10009786_05610</name>
</gene>
<evidence type="ECO:0000256" key="1">
    <source>
        <dbReference type="ARBA" id="ARBA00038240"/>
    </source>
</evidence>
<accession>A0ABN3B3L8</accession>
<dbReference type="Pfam" id="PF01636">
    <property type="entry name" value="APH"/>
    <property type="match status" value="1"/>
</dbReference>
<reference evidence="3 4" key="1">
    <citation type="journal article" date="2019" name="Int. J. Syst. Evol. Microbiol.">
        <title>The Global Catalogue of Microorganisms (GCM) 10K type strain sequencing project: providing services to taxonomists for standard genome sequencing and annotation.</title>
        <authorList>
            <consortium name="The Broad Institute Genomics Platform"/>
            <consortium name="The Broad Institute Genome Sequencing Center for Infectious Disease"/>
            <person name="Wu L."/>
            <person name="Ma J."/>
        </authorList>
    </citation>
    <scope>NUCLEOTIDE SEQUENCE [LARGE SCALE GENOMIC DNA]</scope>
    <source>
        <strain evidence="3 4">JCM 14919</strain>
    </source>
</reference>
<dbReference type="Gene3D" id="3.90.1200.10">
    <property type="match status" value="1"/>
</dbReference>
<dbReference type="SUPFAM" id="SSF56112">
    <property type="entry name" value="Protein kinase-like (PK-like)"/>
    <property type="match status" value="1"/>
</dbReference>
<dbReference type="InterPro" id="IPR002575">
    <property type="entry name" value="Aminoglycoside_PTrfase"/>
</dbReference>
<evidence type="ECO:0000259" key="2">
    <source>
        <dbReference type="Pfam" id="PF01636"/>
    </source>
</evidence>
<dbReference type="Proteomes" id="UP001501084">
    <property type="component" value="Unassembled WGS sequence"/>
</dbReference>
<feature type="domain" description="Aminoglycoside phosphotransferase" evidence="2">
    <location>
        <begin position="34"/>
        <end position="262"/>
    </location>
</feature>
<comment type="similarity">
    <text evidence="1">Belongs to the pseudomonas-type ThrB family.</text>
</comment>
<keyword evidence="4" id="KW-1185">Reference proteome</keyword>
<name>A0ABN3B3L8_9MICO</name>
<evidence type="ECO:0000313" key="3">
    <source>
        <dbReference type="EMBL" id="GAA2186149.1"/>
    </source>
</evidence>
<comment type="caution">
    <text evidence="3">The sequence shown here is derived from an EMBL/GenBank/DDBJ whole genome shotgun (WGS) entry which is preliminary data.</text>
</comment>
<proteinExistence type="inferred from homology"/>
<dbReference type="PANTHER" id="PTHR21064:SF6">
    <property type="entry name" value="AMINOGLYCOSIDE PHOSPHOTRANSFERASE DOMAIN-CONTAINING PROTEIN"/>
    <property type="match status" value="1"/>
</dbReference>
<protein>
    <recommendedName>
        <fullName evidence="2">Aminoglycoside phosphotransferase domain-containing protein</fullName>
    </recommendedName>
</protein>
<dbReference type="RefSeq" id="WP_346057299.1">
    <property type="nucleotide sequence ID" value="NZ_BAAAOP010000003.1"/>
</dbReference>
<evidence type="ECO:0000313" key="4">
    <source>
        <dbReference type="Proteomes" id="UP001501084"/>
    </source>
</evidence>
<dbReference type="InterPro" id="IPR011009">
    <property type="entry name" value="Kinase-like_dom_sf"/>
</dbReference>
<sequence>MHVLDPLTAADERALAAVLDEHFDVEAVHWQRLGGELDINYRATLADGGARFVRLSPTPLDEATFAWQNAVLEQLEERPLPVATPVLQRAADGSVAKPFVARDGRALRARVTSWVAGTSVAELGGTDAAYRRSLGALAAEVPRSLHPLAERHDGQNLHHWMADRAGDSIRSTWDAVIDPARRALLEEVLRRFDVIEPKLSTLPRAVVHQDLHDFNLLAERRQDGAVSIMGIVDFNDAVATVRIAELAVAAAYAALRQGDAFAAFADVVSGYVAHCSLTAEEIEVLYPLAVARLAVNASTWTHRGREGNRAYAEARMAATWPALEQLLRVAPAEAAARFAAEPLPER</sequence>
<dbReference type="PANTHER" id="PTHR21064">
    <property type="entry name" value="AMINOGLYCOSIDE PHOSPHOTRANSFERASE DOMAIN-CONTAINING PROTEIN-RELATED"/>
    <property type="match status" value="1"/>
</dbReference>